<evidence type="ECO:0000313" key="1">
    <source>
        <dbReference type="EMBL" id="UWX65626.1"/>
    </source>
</evidence>
<keyword evidence="2" id="KW-1185">Reference proteome</keyword>
<dbReference type="RefSeq" id="WP_260561877.1">
    <property type="nucleotide sequence ID" value="NZ_BAABEC010000186.1"/>
</dbReference>
<proteinExistence type="predicted"/>
<reference evidence="1" key="1">
    <citation type="submission" date="2022-09" db="EMBL/GenBank/DDBJ databases">
        <title>genome sequence of Deinococcus rubellus.</title>
        <authorList>
            <person name="Srinivasan S."/>
        </authorList>
    </citation>
    <scope>NUCLEOTIDE SEQUENCE</scope>
    <source>
        <strain evidence="1">Ant6</strain>
    </source>
</reference>
<dbReference type="InterPro" id="IPR029033">
    <property type="entry name" value="His_PPase_superfam"/>
</dbReference>
<dbReference type="SUPFAM" id="SSF53254">
    <property type="entry name" value="Phosphoglycerate mutase-like"/>
    <property type="match status" value="1"/>
</dbReference>
<dbReference type="Proteomes" id="UP001060261">
    <property type="component" value="Chromosome"/>
</dbReference>
<dbReference type="Gene3D" id="3.40.50.1240">
    <property type="entry name" value="Phosphoglycerate mutase-like"/>
    <property type="match status" value="1"/>
</dbReference>
<accession>A0ABY5YLR4</accession>
<dbReference type="CDD" id="cd07067">
    <property type="entry name" value="HP_PGM_like"/>
    <property type="match status" value="1"/>
</dbReference>
<gene>
    <name evidence="1" type="ORF">N0D28_10485</name>
</gene>
<evidence type="ECO:0000313" key="2">
    <source>
        <dbReference type="Proteomes" id="UP001060261"/>
    </source>
</evidence>
<dbReference type="EMBL" id="CP104213">
    <property type="protein sequence ID" value="UWX65626.1"/>
    <property type="molecule type" value="Genomic_DNA"/>
</dbReference>
<sequence>MGRAQMRKLAAYWQTHPPGCQTMICSSLSRARETAQIVCGPLNITPRVSDFWRE</sequence>
<name>A0ABY5YLR4_9DEIO</name>
<protein>
    <submittedName>
        <fullName evidence="1">Histidine phosphatase family protein</fullName>
    </submittedName>
</protein>
<dbReference type="Pfam" id="PF00300">
    <property type="entry name" value="His_Phos_1"/>
    <property type="match status" value="1"/>
</dbReference>
<organism evidence="1 2">
    <name type="scientific">Deinococcus rubellus</name>
    <dbReference type="NCBI Taxonomy" id="1889240"/>
    <lineage>
        <taxon>Bacteria</taxon>
        <taxon>Thermotogati</taxon>
        <taxon>Deinococcota</taxon>
        <taxon>Deinococci</taxon>
        <taxon>Deinococcales</taxon>
        <taxon>Deinococcaceae</taxon>
        <taxon>Deinococcus</taxon>
    </lineage>
</organism>
<dbReference type="InterPro" id="IPR013078">
    <property type="entry name" value="His_Pase_superF_clade-1"/>
</dbReference>